<organism evidence="2">
    <name type="scientific">marine metagenome</name>
    <dbReference type="NCBI Taxonomy" id="408172"/>
    <lineage>
        <taxon>unclassified sequences</taxon>
        <taxon>metagenomes</taxon>
        <taxon>ecological metagenomes</taxon>
    </lineage>
</organism>
<accession>A0A382RZL9</accession>
<dbReference type="Pfam" id="PF00296">
    <property type="entry name" value="Bac_luciferase"/>
    <property type="match status" value="1"/>
</dbReference>
<dbReference type="EMBL" id="UINC01125373">
    <property type="protein sequence ID" value="SVD03154.1"/>
    <property type="molecule type" value="Genomic_DNA"/>
</dbReference>
<dbReference type="InterPro" id="IPR036661">
    <property type="entry name" value="Luciferase-like_sf"/>
</dbReference>
<reference evidence="2" key="1">
    <citation type="submission" date="2018-05" db="EMBL/GenBank/DDBJ databases">
        <authorList>
            <person name="Lanie J.A."/>
            <person name="Ng W.-L."/>
            <person name="Kazmierczak K.M."/>
            <person name="Andrzejewski T.M."/>
            <person name="Davidsen T.M."/>
            <person name="Wayne K.J."/>
            <person name="Tettelin H."/>
            <person name="Glass J.I."/>
            <person name="Rusch D."/>
            <person name="Podicherti R."/>
            <person name="Tsui H.-C.T."/>
            <person name="Winkler M.E."/>
        </authorList>
    </citation>
    <scope>NUCLEOTIDE SEQUENCE</scope>
</reference>
<gene>
    <name evidence="2" type="ORF">METZ01_LOCUS356008</name>
</gene>
<sequence length="68" mass="7549">MVMEVGIFLGTQHPADADMGQAFDNHLTQTRTARDAGFDALWIAQHYLTYPDQFLQTTPVLARLAAEA</sequence>
<dbReference type="CDD" id="cd00347">
    <property type="entry name" value="Flavin_utilizing_monoxygenases"/>
    <property type="match status" value="1"/>
</dbReference>
<protein>
    <recommendedName>
        <fullName evidence="1">Luciferase-like domain-containing protein</fullName>
    </recommendedName>
</protein>
<dbReference type="GO" id="GO:0016705">
    <property type="term" value="F:oxidoreductase activity, acting on paired donors, with incorporation or reduction of molecular oxygen"/>
    <property type="evidence" value="ECO:0007669"/>
    <property type="project" value="InterPro"/>
</dbReference>
<proteinExistence type="predicted"/>
<dbReference type="SUPFAM" id="SSF51679">
    <property type="entry name" value="Bacterial luciferase-like"/>
    <property type="match status" value="1"/>
</dbReference>
<dbReference type="AlphaFoldDB" id="A0A382RZL9"/>
<dbReference type="InterPro" id="IPR011251">
    <property type="entry name" value="Luciferase-like_dom"/>
</dbReference>
<feature type="non-terminal residue" evidence="2">
    <location>
        <position position="68"/>
    </location>
</feature>
<name>A0A382RZL9_9ZZZZ</name>
<evidence type="ECO:0000313" key="2">
    <source>
        <dbReference type="EMBL" id="SVD03154.1"/>
    </source>
</evidence>
<dbReference type="Gene3D" id="3.20.20.30">
    <property type="entry name" value="Luciferase-like domain"/>
    <property type="match status" value="1"/>
</dbReference>
<evidence type="ECO:0000259" key="1">
    <source>
        <dbReference type="Pfam" id="PF00296"/>
    </source>
</evidence>
<feature type="domain" description="Luciferase-like" evidence="1">
    <location>
        <begin position="3"/>
        <end position="66"/>
    </location>
</feature>